<sequence length="166" mass="18472">MSLKNNKLIQATSVVLLSAACFTSSHAADSKITKDKFAFGYQYTVESSGFSGRMEISDKLSAQAIVGVFGDVSNYTLRGRYHLATDQKWDAYAYVSAGLYTWEDDDFAGENEFGVGAGIGMEYDWQNLDAGFPPITWSFELDMNTAEFDNYDYSKFAIGIGAHYRF</sequence>
<dbReference type="SUPFAM" id="SSF56925">
    <property type="entry name" value="OMPA-like"/>
    <property type="match status" value="1"/>
</dbReference>
<evidence type="ECO:0008006" key="4">
    <source>
        <dbReference type="Google" id="ProtNLM"/>
    </source>
</evidence>
<reference evidence="2 3" key="1">
    <citation type="submission" date="2018-05" db="EMBL/GenBank/DDBJ databases">
        <title>Leucothrix arctica sp. nov., isolated from Arctic seawater.</title>
        <authorList>
            <person name="Choi A."/>
            <person name="Baek K."/>
        </authorList>
    </citation>
    <scope>NUCLEOTIDE SEQUENCE [LARGE SCALE GENOMIC DNA]</scope>
    <source>
        <strain evidence="2 3">IMCC9719</strain>
    </source>
</reference>
<dbReference type="AlphaFoldDB" id="A0A317CHH3"/>
<accession>A0A317CHH3</accession>
<keyword evidence="1" id="KW-0732">Signal</keyword>
<organism evidence="2 3">
    <name type="scientific">Leucothrix arctica</name>
    <dbReference type="NCBI Taxonomy" id="1481894"/>
    <lineage>
        <taxon>Bacteria</taxon>
        <taxon>Pseudomonadati</taxon>
        <taxon>Pseudomonadota</taxon>
        <taxon>Gammaproteobacteria</taxon>
        <taxon>Thiotrichales</taxon>
        <taxon>Thiotrichaceae</taxon>
        <taxon>Leucothrix</taxon>
    </lineage>
</organism>
<evidence type="ECO:0000313" key="2">
    <source>
        <dbReference type="EMBL" id="PWQ95740.1"/>
    </source>
</evidence>
<feature type="chain" id="PRO_5016367728" description="Outer membrane protein beta-barrel domain-containing protein" evidence="1">
    <location>
        <begin position="28"/>
        <end position="166"/>
    </location>
</feature>
<protein>
    <recommendedName>
        <fullName evidence="4">Outer membrane protein beta-barrel domain-containing protein</fullName>
    </recommendedName>
</protein>
<comment type="caution">
    <text evidence="2">The sequence shown here is derived from an EMBL/GenBank/DDBJ whole genome shotgun (WGS) entry which is preliminary data.</text>
</comment>
<proteinExistence type="predicted"/>
<dbReference type="EMBL" id="QGKL01000032">
    <property type="protein sequence ID" value="PWQ95740.1"/>
    <property type="molecule type" value="Genomic_DNA"/>
</dbReference>
<evidence type="ECO:0000256" key="1">
    <source>
        <dbReference type="SAM" id="SignalP"/>
    </source>
</evidence>
<dbReference type="InterPro" id="IPR011250">
    <property type="entry name" value="OMP/PagP_B-barrel"/>
</dbReference>
<dbReference type="PROSITE" id="PS51257">
    <property type="entry name" value="PROKAR_LIPOPROTEIN"/>
    <property type="match status" value="1"/>
</dbReference>
<dbReference type="Proteomes" id="UP000245506">
    <property type="component" value="Unassembled WGS sequence"/>
</dbReference>
<keyword evidence="3" id="KW-1185">Reference proteome</keyword>
<gene>
    <name evidence="2" type="ORF">DKT75_11945</name>
</gene>
<feature type="signal peptide" evidence="1">
    <location>
        <begin position="1"/>
        <end position="27"/>
    </location>
</feature>
<dbReference type="RefSeq" id="WP_109823668.1">
    <property type="nucleotide sequence ID" value="NZ_QGKL01000032.1"/>
</dbReference>
<name>A0A317CHH3_9GAMM</name>
<evidence type="ECO:0000313" key="3">
    <source>
        <dbReference type="Proteomes" id="UP000245506"/>
    </source>
</evidence>
<dbReference type="OrthoDB" id="1438227at2"/>